<dbReference type="PANTHER" id="PTHR13866">
    <property type="entry name" value="SPARC OSTEONECTIN"/>
    <property type="match status" value="1"/>
</dbReference>
<reference evidence="6 7" key="2">
    <citation type="submission" date="2018-11" db="EMBL/GenBank/DDBJ databases">
        <authorList>
            <consortium name="Pathogen Informatics"/>
        </authorList>
    </citation>
    <scope>NUCLEOTIDE SEQUENCE [LARGE SCALE GENOMIC DNA]</scope>
</reference>
<dbReference type="Pfam" id="PF07648">
    <property type="entry name" value="Kazal_2"/>
    <property type="match status" value="1"/>
</dbReference>
<dbReference type="SMART" id="SM00280">
    <property type="entry name" value="KAZAL"/>
    <property type="match status" value="1"/>
</dbReference>
<dbReference type="Gene3D" id="3.30.60.30">
    <property type="match status" value="1"/>
</dbReference>
<evidence type="ECO:0000313" key="7">
    <source>
        <dbReference type="Proteomes" id="UP000050794"/>
    </source>
</evidence>
<keyword evidence="3" id="KW-1015">Disulfide bond</keyword>
<dbReference type="PANTHER" id="PTHR13866:SF14">
    <property type="entry name" value="BM-40"/>
    <property type="match status" value="1"/>
</dbReference>
<sequence>MNLSSSEYSSFTLNERLQLLIIIKIGSCEEMQCHHGAKCVMGRGGMPDCICPSTCSFDHLGIAANMSVCGTDGSTYDNFCDITQFACAHQLDLVAASLGICAYGNNCVLSYIMWSRATCALTFMVF</sequence>
<reference evidence="8" key="1">
    <citation type="submission" date="2016-06" db="UniProtKB">
        <authorList>
            <consortium name="WormBaseParasite"/>
        </authorList>
    </citation>
    <scope>IDENTIFICATION</scope>
</reference>
<dbReference type="InterPro" id="IPR036058">
    <property type="entry name" value="Kazal_dom_sf"/>
</dbReference>
<dbReference type="EMBL" id="UYWY01010407">
    <property type="protein sequence ID" value="VDM33680.1"/>
    <property type="molecule type" value="Genomic_DNA"/>
</dbReference>
<dbReference type="InterPro" id="IPR036773">
    <property type="entry name" value="TB_dom_sf"/>
</dbReference>
<name>A0A183U954_TOXCA</name>
<organism evidence="7 8">
    <name type="scientific">Toxocara canis</name>
    <name type="common">Canine roundworm</name>
    <dbReference type="NCBI Taxonomy" id="6265"/>
    <lineage>
        <taxon>Eukaryota</taxon>
        <taxon>Metazoa</taxon>
        <taxon>Ecdysozoa</taxon>
        <taxon>Nematoda</taxon>
        <taxon>Chromadorea</taxon>
        <taxon>Rhabditida</taxon>
        <taxon>Spirurina</taxon>
        <taxon>Ascaridomorpha</taxon>
        <taxon>Ascaridoidea</taxon>
        <taxon>Toxocaridae</taxon>
        <taxon>Toxocara</taxon>
    </lineage>
</organism>
<evidence type="ECO:0000313" key="8">
    <source>
        <dbReference type="WBParaSite" id="TCNE_0000502401-mRNA-1"/>
    </source>
</evidence>
<dbReference type="SUPFAM" id="SSF100895">
    <property type="entry name" value="Kazal-type serine protease inhibitors"/>
    <property type="match status" value="1"/>
</dbReference>
<dbReference type="InterPro" id="IPR002350">
    <property type="entry name" value="Kazal_dom"/>
</dbReference>
<evidence type="ECO:0000256" key="1">
    <source>
        <dbReference type="ARBA" id="ARBA00022729"/>
    </source>
</evidence>
<dbReference type="GO" id="GO:0005518">
    <property type="term" value="F:collagen binding"/>
    <property type="evidence" value="ECO:0007669"/>
    <property type="project" value="TreeGrafter"/>
</dbReference>
<dbReference type="GO" id="GO:0050840">
    <property type="term" value="F:extracellular matrix binding"/>
    <property type="evidence" value="ECO:0007669"/>
    <property type="project" value="TreeGrafter"/>
</dbReference>
<dbReference type="PROSITE" id="PS51465">
    <property type="entry name" value="KAZAL_2"/>
    <property type="match status" value="1"/>
</dbReference>
<dbReference type="GO" id="GO:0005615">
    <property type="term" value="C:extracellular space"/>
    <property type="evidence" value="ECO:0007669"/>
    <property type="project" value="TreeGrafter"/>
</dbReference>
<proteinExistence type="predicted"/>
<dbReference type="AlphaFoldDB" id="A0A183U954"/>
<evidence type="ECO:0000256" key="2">
    <source>
        <dbReference type="ARBA" id="ARBA00022737"/>
    </source>
</evidence>
<gene>
    <name evidence="6" type="ORF">TCNE_LOCUS5024</name>
</gene>
<protein>
    <submittedName>
        <fullName evidence="8">Kazal-like domain-containing protein</fullName>
    </submittedName>
</protein>
<keyword evidence="2" id="KW-0677">Repeat</keyword>
<accession>A0A183U954</accession>
<evidence type="ECO:0000256" key="3">
    <source>
        <dbReference type="ARBA" id="ARBA00023157"/>
    </source>
</evidence>
<feature type="domain" description="Kazal-like" evidence="5">
    <location>
        <begin position="43"/>
        <end position="103"/>
    </location>
</feature>
<evidence type="ECO:0000313" key="6">
    <source>
        <dbReference type="EMBL" id="VDM33680.1"/>
    </source>
</evidence>
<dbReference type="SMART" id="SM00274">
    <property type="entry name" value="FOLN"/>
    <property type="match status" value="1"/>
</dbReference>
<dbReference type="WBParaSite" id="TCNE_0000502401-mRNA-1">
    <property type="protein sequence ID" value="TCNE_0000502401-mRNA-1"/>
    <property type="gene ID" value="TCNE_0000502401"/>
</dbReference>
<keyword evidence="7" id="KW-1185">Reference proteome</keyword>
<dbReference type="Gene3D" id="3.90.290.10">
    <property type="entry name" value="TGF-beta binding (TB) domain"/>
    <property type="match status" value="1"/>
</dbReference>
<evidence type="ECO:0000259" key="5">
    <source>
        <dbReference type="PROSITE" id="PS51465"/>
    </source>
</evidence>
<evidence type="ECO:0000256" key="4">
    <source>
        <dbReference type="ARBA" id="ARBA00023180"/>
    </source>
</evidence>
<keyword evidence="1" id="KW-0732">Signal</keyword>
<dbReference type="InterPro" id="IPR003645">
    <property type="entry name" value="Fol_N"/>
</dbReference>
<keyword evidence="4" id="KW-0325">Glycoprotein</keyword>
<dbReference type="Proteomes" id="UP000050794">
    <property type="component" value="Unassembled WGS sequence"/>
</dbReference>
<dbReference type="GO" id="GO:0005509">
    <property type="term" value="F:calcium ion binding"/>
    <property type="evidence" value="ECO:0007669"/>
    <property type="project" value="TreeGrafter"/>
</dbReference>